<accession>A0AA86ALT1</accession>
<organism evidence="2 3">
    <name type="scientific">Sulfurospirillum multivorans (strain DM 12446 / JCM 15788 / NBRC 109480)</name>
    <dbReference type="NCBI Taxonomy" id="1150621"/>
    <lineage>
        <taxon>Bacteria</taxon>
        <taxon>Pseudomonadati</taxon>
        <taxon>Campylobacterota</taxon>
        <taxon>Epsilonproteobacteria</taxon>
        <taxon>Campylobacterales</taxon>
        <taxon>Sulfurospirillaceae</taxon>
        <taxon>Sulfurospirillum</taxon>
    </lineage>
</organism>
<dbReference type="EMBL" id="CP007201">
    <property type="protein sequence ID" value="AHJ12976.1"/>
    <property type="molecule type" value="Genomic_DNA"/>
</dbReference>
<evidence type="ECO:0000313" key="2">
    <source>
        <dbReference type="EMBL" id="AHJ12976.1"/>
    </source>
</evidence>
<proteinExistence type="predicted"/>
<protein>
    <submittedName>
        <fullName evidence="2">Uncharacterized protein</fullName>
    </submittedName>
</protein>
<evidence type="ECO:0000256" key="1">
    <source>
        <dbReference type="SAM" id="Phobius"/>
    </source>
</evidence>
<feature type="transmembrane region" description="Helical" evidence="1">
    <location>
        <begin position="62"/>
        <end position="81"/>
    </location>
</feature>
<reference evidence="2 3" key="1">
    <citation type="journal article" date="2014" name="Environ. Microbiol.">
        <title>Insights into organohalide respiration and the versatile catabolism of Sulfurospirillum multivorans gained from comparative genomics and physiological studies.</title>
        <authorList>
            <person name="Goris T."/>
            <person name="Schubert T."/>
            <person name="Gadkari J."/>
            <person name="Wubet T."/>
            <person name="Tarkka M."/>
            <person name="Buscot F."/>
            <person name="Adrian L."/>
            <person name="Diekert G."/>
        </authorList>
    </citation>
    <scope>NUCLEOTIDE SEQUENCE [LARGE SCALE GENOMIC DNA]</scope>
    <source>
        <strain evidence="3">DM 12446 / JCM 15788 / NBRC 109480</strain>
    </source>
</reference>
<keyword evidence="1" id="KW-0812">Transmembrane</keyword>
<dbReference type="AlphaFoldDB" id="A0AA86ALT1"/>
<feature type="transmembrane region" description="Helical" evidence="1">
    <location>
        <begin position="88"/>
        <end position="105"/>
    </location>
</feature>
<name>A0AA86ALT1_SULMK</name>
<keyword evidence="1" id="KW-0472">Membrane</keyword>
<sequence>MSTSCIYRPNSLTPAEEYKKILNVTVLVFGIVALILFAPIDLVAADPLESLKSIFKQEASDHAFPVIIMWLLIAGIVASVIMSRWLPFIFAIIGCVVIGVAPEVSDAFTSTNIKPAAGW</sequence>
<gene>
    <name evidence="2" type="ORF">SMUL_1721</name>
</gene>
<dbReference type="KEGG" id="smul:SMUL_1721"/>
<evidence type="ECO:0000313" key="3">
    <source>
        <dbReference type="Proteomes" id="UP000019322"/>
    </source>
</evidence>
<feature type="transmembrane region" description="Helical" evidence="1">
    <location>
        <begin position="21"/>
        <end position="42"/>
    </location>
</feature>
<dbReference type="RefSeq" id="WP_025344846.1">
    <property type="nucleotide sequence ID" value="NZ_CP007201.1"/>
</dbReference>
<dbReference type="Proteomes" id="UP000019322">
    <property type="component" value="Chromosome"/>
</dbReference>
<keyword evidence="1" id="KW-1133">Transmembrane helix</keyword>